<dbReference type="Pfam" id="PF16068">
    <property type="entry name" value="DUF4810"/>
    <property type="match status" value="1"/>
</dbReference>
<dbReference type="PIRSF" id="PIRSF020555">
    <property type="entry name" value="UCP020555"/>
    <property type="match status" value="1"/>
</dbReference>
<dbReference type="EMBL" id="JAQQKY010000001">
    <property type="protein sequence ID" value="MDC7689564.1"/>
    <property type="molecule type" value="Genomic_DNA"/>
</dbReference>
<name>A0ABT5I0D5_VOGIN</name>
<evidence type="ECO:0000256" key="1">
    <source>
        <dbReference type="SAM" id="SignalP"/>
    </source>
</evidence>
<gene>
    <name evidence="2" type="ORF">PQU93_02010</name>
</gene>
<feature type="chain" id="PRO_5045564783" evidence="1">
    <location>
        <begin position="25"/>
        <end position="120"/>
    </location>
</feature>
<sequence length="120" mass="13313">MMMLSRGMSIGAGLLLAAVMSGCANQPKPLYHWGPYQPQVYEYFKGDGAGEQAQIAALEENIQKARAKGEALPPGYHAHLGLLYSKAGKEDQVKQQFETEKALFPESSSFMDFLLRKFKK</sequence>
<proteinExistence type="predicted"/>
<comment type="caution">
    <text evidence="2">The sequence shown here is derived from an EMBL/GenBank/DDBJ whole genome shotgun (WGS) entry which is preliminary data.</text>
</comment>
<keyword evidence="3" id="KW-1185">Reference proteome</keyword>
<dbReference type="Proteomes" id="UP001221566">
    <property type="component" value="Unassembled WGS sequence"/>
</dbReference>
<evidence type="ECO:0000313" key="3">
    <source>
        <dbReference type="Proteomes" id="UP001221566"/>
    </source>
</evidence>
<reference evidence="2 3" key="1">
    <citation type="submission" date="2023-01" db="EMBL/GenBank/DDBJ databases">
        <title>Novel species of the genus Vogesella isolated from rivers.</title>
        <authorList>
            <person name="Lu H."/>
        </authorList>
    </citation>
    <scope>NUCLEOTIDE SEQUENCE [LARGE SCALE GENOMIC DNA]</scope>
    <source>
        <strain evidence="2 3">SH7W</strain>
    </source>
</reference>
<dbReference type="PROSITE" id="PS51257">
    <property type="entry name" value="PROKAR_LIPOPROTEIN"/>
    <property type="match status" value="1"/>
</dbReference>
<keyword evidence="1" id="KW-0732">Signal</keyword>
<evidence type="ECO:0000313" key="2">
    <source>
        <dbReference type="EMBL" id="MDC7689564.1"/>
    </source>
</evidence>
<dbReference type="InterPro" id="IPR014508">
    <property type="entry name" value="UCP020555_TPR-like"/>
</dbReference>
<protein>
    <submittedName>
        <fullName evidence="2">DUF4810 domain-containing protein</fullName>
    </submittedName>
</protein>
<feature type="signal peptide" evidence="1">
    <location>
        <begin position="1"/>
        <end position="24"/>
    </location>
</feature>
<accession>A0ABT5I0D5</accession>
<dbReference type="RefSeq" id="WP_272756573.1">
    <property type="nucleotide sequence ID" value="NZ_JAQQKY010000001.1"/>
</dbReference>
<organism evidence="2 3">
    <name type="scientific">Vogesella indigofera</name>
    <name type="common">Pseudomonas indigofera</name>
    <dbReference type="NCBI Taxonomy" id="45465"/>
    <lineage>
        <taxon>Bacteria</taxon>
        <taxon>Pseudomonadati</taxon>
        <taxon>Pseudomonadota</taxon>
        <taxon>Betaproteobacteria</taxon>
        <taxon>Neisseriales</taxon>
        <taxon>Chromobacteriaceae</taxon>
        <taxon>Vogesella</taxon>
    </lineage>
</organism>